<dbReference type="RefSeq" id="WP_047811389.1">
    <property type="nucleotide sequence ID" value="NZ_LDZY01000014.1"/>
</dbReference>
<dbReference type="AlphaFoldDB" id="A0A0J1II75"/>
<gene>
    <name evidence="1" type="ORF">DEAC_c35980</name>
</gene>
<dbReference type="Proteomes" id="UP000036356">
    <property type="component" value="Unassembled WGS sequence"/>
</dbReference>
<sequence>MLNKNFLSDVREALTINQKFSENNFLVKKIETQSNITLSIIYRFDPEFYFQASVPKSEDINYSIPTQFNPKTTANGELKRVTDLKISISSWTEQIYKELMVRFYN</sequence>
<evidence type="ECO:0000313" key="1">
    <source>
        <dbReference type="EMBL" id="KLU64396.1"/>
    </source>
</evidence>
<keyword evidence="2" id="KW-1185">Reference proteome</keyword>
<proteinExistence type="predicted"/>
<protein>
    <submittedName>
        <fullName evidence="1">Uncharacterized protein</fullName>
    </submittedName>
</protein>
<name>A0A0J1II75_9FIRM</name>
<organism evidence="1 2">
    <name type="scientific">Desulfosporosinus acididurans</name>
    <dbReference type="NCBI Taxonomy" id="476652"/>
    <lineage>
        <taxon>Bacteria</taxon>
        <taxon>Bacillati</taxon>
        <taxon>Bacillota</taxon>
        <taxon>Clostridia</taxon>
        <taxon>Eubacteriales</taxon>
        <taxon>Desulfitobacteriaceae</taxon>
        <taxon>Desulfosporosinus</taxon>
    </lineage>
</organism>
<accession>A0A0J1II75</accession>
<reference evidence="1 2" key="1">
    <citation type="submission" date="2015-06" db="EMBL/GenBank/DDBJ databases">
        <title>Draft genome of the moderately acidophilic sulfate reducer Candidatus Desulfosporosinus acididurans strain M1.</title>
        <authorList>
            <person name="Poehlein A."/>
            <person name="Petzsch P."/>
            <person name="Johnson B.D."/>
            <person name="Schloemann M."/>
            <person name="Daniel R."/>
            <person name="Muehling M."/>
        </authorList>
    </citation>
    <scope>NUCLEOTIDE SEQUENCE [LARGE SCALE GENOMIC DNA]</scope>
    <source>
        <strain evidence="1 2">M1</strain>
    </source>
</reference>
<comment type="caution">
    <text evidence="1">The sequence shown here is derived from an EMBL/GenBank/DDBJ whole genome shotgun (WGS) entry which is preliminary data.</text>
</comment>
<evidence type="ECO:0000313" key="2">
    <source>
        <dbReference type="Proteomes" id="UP000036356"/>
    </source>
</evidence>
<dbReference type="EMBL" id="LDZY01000014">
    <property type="protein sequence ID" value="KLU64396.1"/>
    <property type="molecule type" value="Genomic_DNA"/>
</dbReference>
<dbReference type="PATRIC" id="fig|476652.3.peg.3795"/>